<comment type="caution">
    <text evidence="3">The sequence shown here is derived from an EMBL/GenBank/DDBJ whole genome shotgun (WGS) entry which is preliminary data.</text>
</comment>
<reference evidence="3 4" key="1">
    <citation type="submission" date="2018-07" db="EMBL/GenBank/DDBJ databases">
        <title>Genomic Encyclopedia of Type Strains, Phase IV (KMG-IV): sequencing the most valuable type-strain genomes for metagenomic binning, comparative biology and taxonomic classification.</title>
        <authorList>
            <person name="Goeker M."/>
        </authorList>
    </citation>
    <scope>NUCLEOTIDE SEQUENCE [LARGE SCALE GENOMIC DNA]</scope>
    <source>
        <strain evidence="3 4">DSM 26725</strain>
    </source>
</reference>
<dbReference type="RefSeq" id="WP_116235723.1">
    <property type="nucleotide sequence ID" value="NZ_QRDP01000004.1"/>
</dbReference>
<feature type="domain" description="Beta-lactamase-related" evidence="2">
    <location>
        <begin position="39"/>
        <end position="348"/>
    </location>
</feature>
<evidence type="ECO:0000256" key="1">
    <source>
        <dbReference type="SAM" id="SignalP"/>
    </source>
</evidence>
<dbReference type="InterPro" id="IPR001466">
    <property type="entry name" value="Beta-lactam-related"/>
</dbReference>
<dbReference type="Proteomes" id="UP000256310">
    <property type="component" value="Unassembled WGS sequence"/>
</dbReference>
<dbReference type="AlphaFoldDB" id="A0A3D9FFF3"/>
<feature type="chain" id="PRO_5017708122" evidence="1">
    <location>
        <begin position="24"/>
        <end position="450"/>
    </location>
</feature>
<feature type="signal peptide" evidence="1">
    <location>
        <begin position="1"/>
        <end position="23"/>
    </location>
</feature>
<evidence type="ECO:0000313" key="4">
    <source>
        <dbReference type="Proteomes" id="UP000256310"/>
    </source>
</evidence>
<protein>
    <submittedName>
        <fullName evidence="3">CubicO group peptidase (Beta-lactamase class C family)</fullName>
    </submittedName>
</protein>
<keyword evidence="1" id="KW-0732">Signal</keyword>
<dbReference type="InterPro" id="IPR012338">
    <property type="entry name" value="Beta-lactam/transpept-like"/>
</dbReference>
<dbReference type="OrthoDB" id="113033at2"/>
<sequence length="450" mass="49802">MFRHIRLAALVLCWFVLPNAALAEEAAADRLRTIASEAYDGNRPGASVIVYRNGEILLHEAYGLANLELGVAMTTANRFRIASVTKQFTGATVMRLVEDGVLDLDANIRTYLPDFADKGDTITLRHLLGHTSGLYNYTNHDDYEAIAHTDISLQDTCAYFEDLPLDFPVGSEWSYSNSGYALTSLIIETVTGREFEDIVAERIFASAGMTQSQFQLAGQVMANSPNQYWHGENGFYPAQRAGISGHGDGEIYSTTGDLLQWYQALRDDRLFNAETRETFYASQILPDGRDTRYGLGLFHGRVGPYATYEHGGNVGGWRAYVIMVPEQDAFVALLANANDTDEGLIASRLMKAALGLENGASIEISLEQAALEGFVGTYRHGPGDVRRIRFEAGRIQSSRGGGNWHNLVPIGESRFMFQADPDTQIQFTDTGLNVSYRYGMDHEAVRIEEE</sequence>
<dbReference type="InterPro" id="IPR050491">
    <property type="entry name" value="AmpC-like"/>
</dbReference>
<proteinExistence type="predicted"/>
<dbReference type="EMBL" id="QRDP01000004">
    <property type="protein sequence ID" value="RED16302.1"/>
    <property type="molecule type" value="Genomic_DNA"/>
</dbReference>
<keyword evidence="4" id="KW-1185">Reference proteome</keyword>
<accession>A0A3D9FFF3</accession>
<organism evidence="3 4">
    <name type="scientific">Parasphingopyxis lamellibrachiae</name>
    <dbReference type="NCBI Taxonomy" id="680125"/>
    <lineage>
        <taxon>Bacteria</taxon>
        <taxon>Pseudomonadati</taxon>
        <taxon>Pseudomonadota</taxon>
        <taxon>Alphaproteobacteria</taxon>
        <taxon>Sphingomonadales</taxon>
        <taxon>Sphingomonadaceae</taxon>
        <taxon>Parasphingopyxis</taxon>
    </lineage>
</organism>
<gene>
    <name evidence="3" type="ORF">DFR46_1324</name>
</gene>
<evidence type="ECO:0000313" key="3">
    <source>
        <dbReference type="EMBL" id="RED16302.1"/>
    </source>
</evidence>
<name>A0A3D9FFF3_9SPHN</name>
<dbReference type="PANTHER" id="PTHR46825">
    <property type="entry name" value="D-ALANYL-D-ALANINE-CARBOXYPEPTIDASE/ENDOPEPTIDASE AMPH"/>
    <property type="match status" value="1"/>
</dbReference>
<dbReference type="PANTHER" id="PTHR46825:SF9">
    <property type="entry name" value="BETA-LACTAMASE-RELATED DOMAIN-CONTAINING PROTEIN"/>
    <property type="match status" value="1"/>
</dbReference>
<evidence type="ECO:0000259" key="2">
    <source>
        <dbReference type="Pfam" id="PF00144"/>
    </source>
</evidence>
<dbReference type="SUPFAM" id="SSF56601">
    <property type="entry name" value="beta-lactamase/transpeptidase-like"/>
    <property type="match status" value="1"/>
</dbReference>
<dbReference type="Gene3D" id="3.40.710.10">
    <property type="entry name" value="DD-peptidase/beta-lactamase superfamily"/>
    <property type="match status" value="1"/>
</dbReference>
<dbReference type="Pfam" id="PF00144">
    <property type="entry name" value="Beta-lactamase"/>
    <property type="match status" value="1"/>
</dbReference>